<evidence type="ECO:0000256" key="1">
    <source>
        <dbReference type="ARBA" id="ARBA00022741"/>
    </source>
</evidence>
<dbReference type="InterPro" id="IPR015854">
    <property type="entry name" value="ABC_transpr_LolD-like"/>
</dbReference>
<protein>
    <submittedName>
        <fullName evidence="4">D-methionine transport system ATP-binding protein</fullName>
    </submittedName>
</protein>
<gene>
    <name evidence="4" type="ORF">SAMN02927935_01669</name>
</gene>
<dbReference type="SMART" id="SM00382">
    <property type="entry name" value="AAA"/>
    <property type="match status" value="1"/>
</dbReference>
<dbReference type="InterPro" id="IPR003439">
    <property type="entry name" value="ABC_transporter-like_ATP-bd"/>
</dbReference>
<feature type="domain" description="ABC transporter" evidence="3">
    <location>
        <begin position="2"/>
        <end position="242"/>
    </location>
</feature>
<dbReference type="InterPro" id="IPR027417">
    <property type="entry name" value="P-loop_NTPase"/>
</dbReference>
<keyword evidence="5" id="KW-1185">Reference proteome</keyword>
<dbReference type="RefSeq" id="WP_021505840.1">
    <property type="nucleotide sequence ID" value="NZ_CBCSIN010000002.1"/>
</dbReference>
<accession>A0A1G5GH64</accession>
<sequence length="339" mass="36186">MIEIEELHKAYRAPDGRRIEVLKGVSLRVPAGSITAVVGPSGAGKSTLAKCISLLERPSSGSIRVNGQDLSRLAGEALRRERRAIGTVFQSSALLQRKTAWQNVALPLTYLGVVPRDIDKRVKSLLAAVGLADKAAFYPAQLSGGQRQRVGIARALALNPSVLLADEATSGLDPDATGAILSLLKQLRDRYGLSIILITHEMDAVRDAADAVAEIRDGVIVQQGPVRELLAAPDSSLGRRLFPLKTLASDAALRLQVTYCARQPAATDWISRISRQLDLQIDLLGGHVEVVGGSLAGRLEIAVRFGGGSRSVAELQDELRRLGILAEVLEQPAALKEAV</sequence>
<reference evidence="4 5" key="1">
    <citation type="submission" date="2016-10" db="EMBL/GenBank/DDBJ databases">
        <authorList>
            <person name="Varghese N."/>
            <person name="Submissions S."/>
        </authorList>
    </citation>
    <scope>NUCLEOTIDE SEQUENCE [LARGE SCALE GENOMIC DNA]</scope>
    <source>
        <strain evidence="4 5">CGMCC 1.6853</strain>
    </source>
</reference>
<dbReference type="InterPro" id="IPR003593">
    <property type="entry name" value="AAA+_ATPase"/>
</dbReference>
<evidence type="ECO:0000313" key="4">
    <source>
        <dbReference type="EMBL" id="SCY50922.1"/>
    </source>
</evidence>
<evidence type="ECO:0000256" key="2">
    <source>
        <dbReference type="ARBA" id="ARBA00022840"/>
    </source>
</evidence>
<dbReference type="Proteomes" id="UP000183031">
    <property type="component" value="Unassembled WGS sequence"/>
</dbReference>
<dbReference type="SUPFAM" id="SSF55021">
    <property type="entry name" value="ACT-like"/>
    <property type="match status" value="1"/>
</dbReference>
<dbReference type="InterPro" id="IPR017871">
    <property type="entry name" value="ABC_transporter-like_CS"/>
</dbReference>
<dbReference type="PROSITE" id="PS50893">
    <property type="entry name" value="ABC_TRANSPORTER_2"/>
    <property type="match status" value="1"/>
</dbReference>
<keyword evidence="2 4" id="KW-0067">ATP-binding</keyword>
<dbReference type="PANTHER" id="PTHR24220:SF659">
    <property type="entry name" value="TRANSPORTER, PUTATIVE-RELATED"/>
    <property type="match status" value="1"/>
</dbReference>
<comment type="caution">
    <text evidence="4">The sequence shown here is derived from an EMBL/GenBank/DDBJ whole genome shotgun (WGS) entry which is preliminary data.</text>
</comment>
<keyword evidence="1" id="KW-0547">Nucleotide-binding</keyword>
<proteinExistence type="predicted"/>
<dbReference type="Pfam" id="PF00005">
    <property type="entry name" value="ABC_tran"/>
    <property type="match status" value="1"/>
</dbReference>
<dbReference type="SUPFAM" id="SSF52540">
    <property type="entry name" value="P-loop containing nucleoside triphosphate hydrolases"/>
    <property type="match status" value="1"/>
</dbReference>
<organism evidence="4 5">
    <name type="scientific">Serratia nematodiphila</name>
    <dbReference type="NCBI Taxonomy" id="458197"/>
    <lineage>
        <taxon>Bacteria</taxon>
        <taxon>Pseudomonadati</taxon>
        <taxon>Pseudomonadota</taxon>
        <taxon>Gammaproteobacteria</taxon>
        <taxon>Enterobacterales</taxon>
        <taxon>Yersiniaceae</taxon>
        <taxon>Serratia</taxon>
    </lineage>
</organism>
<dbReference type="EMBL" id="FMUT01000004">
    <property type="protein sequence ID" value="SCY50922.1"/>
    <property type="molecule type" value="Genomic_DNA"/>
</dbReference>
<dbReference type="InterPro" id="IPR045865">
    <property type="entry name" value="ACT-like_dom_sf"/>
</dbReference>
<dbReference type="PROSITE" id="PS00211">
    <property type="entry name" value="ABC_TRANSPORTER_1"/>
    <property type="match status" value="1"/>
</dbReference>
<dbReference type="Gene3D" id="3.40.50.300">
    <property type="entry name" value="P-loop containing nucleotide triphosphate hydrolases"/>
    <property type="match status" value="1"/>
</dbReference>
<evidence type="ECO:0000259" key="3">
    <source>
        <dbReference type="PROSITE" id="PS50893"/>
    </source>
</evidence>
<dbReference type="PANTHER" id="PTHR24220">
    <property type="entry name" value="IMPORT ATP-BINDING PROTEIN"/>
    <property type="match status" value="1"/>
</dbReference>
<dbReference type="GO" id="GO:0005524">
    <property type="term" value="F:ATP binding"/>
    <property type="evidence" value="ECO:0007669"/>
    <property type="project" value="UniProtKB-KW"/>
</dbReference>
<evidence type="ECO:0000313" key="5">
    <source>
        <dbReference type="Proteomes" id="UP000183031"/>
    </source>
</evidence>
<name>A0A1G5GH64_9GAMM</name>